<keyword evidence="1" id="KW-0732">Signal</keyword>
<dbReference type="NCBIfam" id="TIGR04393">
    <property type="entry name" value="rpt_T5SS_PEPC"/>
    <property type="match status" value="8"/>
</dbReference>
<gene>
    <name evidence="3" type="ORF">H0A68_05300</name>
</gene>
<reference evidence="3 4" key="1">
    <citation type="submission" date="2020-07" db="EMBL/GenBank/DDBJ databases">
        <title>Taxonomic revisions and descriptions of new bacterial species based on genomic comparisons in the high-G+C-content subgroup of the family Alcaligenaceae.</title>
        <authorList>
            <person name="Szabo A."/>
            <person name="Felfoldi T."/>
        </authorList>
    </citation>
    <scope>NUCLEOTIDE SEQUENCE [LARGE SCALE GENOMIC DNA]</scope>
    <source>
        <strain evidence="3 4">DSM 25264</strain>
    </source>
</reference>
<dbReference type="SUPFAM" id="SSF51126">
    <property type="entry name" value="Pectin lyase-like"/>
    <property type="match status" value="1"/>
</dbReference>
<accession>A0A853F9K0</accession>
<dbReference type="SMART" id="SM00869">
    <property type="entry name" value="Autotransporter"/>
    <property type="match status" value="1"/>
</dbReference>
<proteinExistence type="predicted"/>
<dbReference type="EMBL" id="JACCEW010000001">
    <property type="protein sequence ID" value="NYT36282.1"/>
    <property type="molecule type" value="Genomic_DNA"/>
</dbReference>
<dbReference type="Proteomes" id="UP000580517">
    <property type="component" value="Unassembled WGS sequence"/>
</dbReference>
<dbReference type="Gene3D" id="2.40.128.130">
    <property type="entry name" value="Autotransporter beta-domain"/>
    <property type="match status" value="1"/>
</dbReference>
<organism evidence="3 4">
    <name type="scientific">Allopusillimonas soli</name>
    <dbReference type="NCBI Taxonomy" id="659016"/>
    <lineage>
        <taxon>Bacteria</taxon>
        <taxon>Pseudomonadati</taxon>
        <taxon>Pseudomonadota</taxon>
        <taxon>Betaproteobacteria</taxon>
        <taxon>Burkholderiales</taxon>
        <taxon>Alcaligenaceae</taxon>
        <taxon>Allopusillimonas</taxon>
    </lineage>
</organism>
<dbReference type="AlphaFoldDB" id="A0A853F9K0"/>
<evidence type="ECO:0000313" key="3">
    <source>
        <dbReference type="EMBL" id="NYT36282.1"/>
    </source>
</evidence>
<dbReference type="InterPro" id="IPR005546">
    <property type="entry name" value="Autotransporte_beta"/>
</dbReference>
<dbReference type="InterPro" id="IPR036709">
    <property type="entry name" value="Autotransporte_beta_dom_sf"/>
</dbReference>
<feature type="signal peptide" evidence="1">
    <location>
        <begin position="1"/>
        <end position="24"/>
    </location>
</feature>
<dbReference type="GO" id="GO:0019867">
    <property type="term" value="C:outer membrane"/>
    <property type="evidence" value="ECO:0007669"/>
    <property type="project" value="InterPro"/>
</dbReference>
<dbReference type="RefSeq" id="WP_167668850.1">
    <property type="nucleotide sequence ID" value="NZ_JACCEW010000001.1"/>
</dbReference>
<dbReference type="PROSITE" id="PS51208">
    <property type="entry name" value="AUTOTRANSPORTER"/>
    <property type="match status" value="1"/>
</dbReference>
<protein>
    <submittedName>
        <fullName evidence="3">Autotransporter domain-containing protein</fullName>
    </submittedName>
</protein>
<dbReference type="InterPro" id="IPR011050">
    <property type="entry name" value="Pectin_lyase_fold/virulence"/>
</dbReference>
<feature type="chain" id="PRO_5032893212" evidence="1">
    <location>
        <begin position="25"/>
        <end position="1272"/>
    </location>
</feature>
<dbReference type="Pfam" id="PF03797">
    <property type="entry name" value="Autotransporter"/>
    <property type="match status" value="1"/>
</dbReference>
<dbReference type="NCBIfam" id="TIGR01414">
    <property type="entry name" value="autotrans_barl"/>
    <property type="match status" value="1"/>
</dbReference>
<evidence type="ECO:0000256" key="1">
    <source>
        <dbReference type="SAM" id="SignalP"/>
    </source>
</evidence>
<name>A0A853F9K0_9BURK</name>
<comment type="caution">
    <text evidence="3">The sequence shown here is derived from an EMBL/GenBank/DDBJ whole genome shotgun (WGS) entry which is preliminary data.</text>
</comment>
<evidence type="ECO:0000259" key="2">
    <source>
        <dbReference type="PROSITE" id="PS51208"/>
    </source>
</evidence>
<dbReference type="InterPro" id="IPR030895">
    <property type="entry name" value="T5SS_PEPC_rpt"/>
</dbReference>
<dbReference type="SUPFAM" id="SSF103515">
    <property type="entry name" value="Autotransporter"/>
    <property type="match status" value="1"/>
</dbReference>
<sequence length="1272" mass="127315">MLRSTTALAGVALAFALAGGTARADEWTGAASDDWFEAGNWTDGSVPTATDEVQLDTATPNPTVVNAPGAQANYIDIGVVLGTGALTIEDGGTLTNVNATLGHNSTAQGTALVTGIGSAWSGNTLSVGQAGIGTVTIEHGGRVDYNTGYIGLALGSSGTITVSGSGARLNNGWGGTSVAVSGAGMLNIENGGVVTTGRNATIGYFANGDGTANVTGHNARWTIADDLVIGSEGKGMLTVDQGAVVKNSATLIAEQTGSTGTMNLNGVGGARGVLATHTISAGDGAAHIVFDGGTLRTLSSQPGAIGAGFALGDITVAAGGAYIDTNGRDVGFQSPLSGPGTLVKLGEGALVLFTPNTHGSTRVSEGRLVVYGTAASIMHAAGDMIVGDQAGPPAGLLITDASTVENGNGYVGQTSGSEGTVTVTGSGSSWTNNGWLYIGEQGIGTMRIEDGGAVITNGNASIGRVSGGVGTATVTGSGSTWTTNSFLKLGDLTGGQGTLTIANQGTVISNSQVRLADAPGTQGTALVTGTGSKWIGPATQFHVGFWDKGVLTIADGGEVQSDFTTLGTWGGSSGTATVTGGGSVWNIHDDFEVGVWGAGLLTIENGGLVTNPAAAYIGSEVGSVGVVTVTGAGSLWRPENEMVIGSEGKGWLTVTDSAAVETNEVHIAELAGSQGTVNIGSPTGDAPTAPGKLNTPLVRFGDGDGSLIFNHTASAYRFAPQILGNGRINLLAGTTELNNGAAFSGTVSVNSGAVLITHGTLGGTLGVLAGGRLEGAGTVGTTTMGGTVAPGNSIGTLHVAGNYTQAAGSTYEVEVDAAGNADLIDVSGTATLNGGTVQVISSSDFALATPYTILTSAGGVTGTFDAAAVSFSSPFLTPQLTYDTNDVAVAFTQTSSFASAALTPNQEAAAEGADSLDVGNAVWDAIALLPSSSDAPAAFDALSGEVHASTKSVLIEDSRFVREAAGARLRAAFAGVGAKSMPVLIYGDDDPAPALADTDRFAAWGHAFGSWGKWDGDGNAASLRRNTGGFVLGGDMEAANNWRLGLLAGYSRSSFDIDDRTSSGSADSYHLGAYAGTEIGKLGLRFGTAYSWHDVDTTRTAAFSGFTDTLDADYDAATAQFFGEAGYRIDTALARFEPFANLAYVNLRTDGFTESGGPAALKAPSSRNDATFTTLGLRAETALSLDDTTARLHGTLGWRHTFGDKTPTADLAFAGGDAFAIAGVPIAKDAAVIEAGLDLALSPNASLVIAYSGQIGGGVSDHGLKVNFSMAF</sequence>
<evidence type="ECO:0000313" key="4">
    <source>
        <dbReference type="Proteomes" id="UP000580517"/>
    </source>
</evidence>
<keyword evidence="4" id="KW-1185">Reference proteome</keyword>
<feature type="domain" description="Autotransporter" evidence="2">
    <location>
        <begin position="996"/>
        <end position="1272"/>
    </location>
</feature>
<dbReference type="InterPro" id="IPR006315">
    <property type="entry name" value="OM_autotransptr_brl_dom"/>
</dbReference>